<dbReference type="OrthoDB" id="4045395at2759"/>
<name>A0A135SQL3_9PEZI</name>
<dbReference type="AlphaFoldDB" id="A0A135SQL3"/>
<dbReference type="Gene3D" id="2.40.128.320">
    <property type="entry name" value="Protein HRI1, N-terminal domain"/>
    <property type="match status" value="1"/>
</dbReference>
<protein>
    <recommendedName>
        <fullName evidence="3">Protein HRI1</fullName>
    </recommendedName>
</protein>
<dbReference type="InterPro" id="IPR031818">
    <property type="entry name" value="Hri1"/>
</dbReference>
<dbReference type="Pfam" id="PF16815">
    <property type="entry name" value="HRI1"/>
    <property type="match status" value="1"/>
</dbReference>
<evidence type="ECO:0008006" key="3">
    <source>
        <dbReference type="Google" id="ProtNLM"/>
    </source>
</evidence>
<dbReference type="STRING" id="1209931.A0A135SQL3"/>
<accession>A0A135SQL3</accession>
<dbReference type="Proteomes" id="UP000070121">
    <property type="component" value="Unassembled WGS sequence"/>
</dbReference>
<dbReference type="EMBL" id="JFFI01002293">
    <property type="protein sequence ID" value="KXH38218.1"/>
    <property type="molecule type" value="Genomic_DNA"/>
</dbReference>
<evidence type="ECO:0000313" key="1">
    <source>
        <dbReference type="EMBL" id="KXH38218.1"/>
    </source>
</evidence>
<comment type="caution">
    <text evidence="1">The sequence shown here is derived from an EMBL/GenBank/DDBJ whole genome shotgun (WGS) entry which is preliminary data.</text>
</comment>
<keyword evidence="2" id="KW-1185">Reference proteome</keyword>
<dbReference type="InterPro" id="IPR043047">
    <property type="entry name" value="Hri1_N_sf"/>
</dbReference>
<organism evidence="1 2">
    <name type="scientific">Colletotrichum salicis</name>
    <dbReference type="NCBI Taxonomy" id="1209931"/>
    <lineage>
        <taxon>Eukaryota</taxon>
        <taxon>Fungi</taxon>
        <taxon>Dikarya</taxon>
        <taxon>Ascomycota</taxon>
        <taxon>Pezizomycotina</taxon>
        <taxon>Sordariomycetes</taxon>
        <taxon>Hypocreomycetidae</taxon>
        <taxon>Glomerellales</taxon>
        <taxon>Glomerellaceae</taxon>
        <taxon>Colletotrichum</taxon>
        <taxon>Colletotrichum acutatum species complex</taxon>
    </lineage>
</organism>
<gene>
    <name evidence="1" type="ORF">CSAL01_08776</name>
</gene>
<proteinExistence type="predicted"/>
<reference evidence="1 2" key="1">
    <citation type="submission" date="2014-02" db="EMBL/GenBank/DDBJ databases">
        <title>The genome sequence of Colletotrichum salicis CBS 607.94.</title>
        <authorList>
            <person name="Baroncelli R."/>
            <person name="Thon M.R."/>
        </authorList>
    </citation>
    <scope>NUCLEOTIDE SEQUENCE [LARGE SCALE GENOMIC DNA]</scope>
    <source>
        <strain evidence="1 2">CBS 607.94</strain>
    </source>
</reference>
<evidence type="ECO:0000313" key="2">
    <source>
        <dbReference type="Proteomes" id="UP000070121"/>
    </source>
</evidence>
<sequence>MPSQAVRRISIRWLPEPAYEDTDTTALNVGGYFIDLRSMTMLWYVDRAAATFRWTHIVDSLNLTVPDDAHFEKLPNGDDLEIGTTPCPHKDGVLTDYEEVWRDITTRDADSRPSWILQSKDGSTFIGKVGLIYLAVQKASGVEFAARREGYESEYRIWKCAFESGNQAKVLEASTVVKLADGEAQKSVEGDVVSVDGVDFVFRGVSMDASRFRIESKPCFSFEQVRHSPKREDFIILNKMISQRLSHSY</sequence>